<dbReference type="Pfam" id="PF11139">
    <property type="entry name" value="SfLAP"/>
    <property type="match status" value="1"/>
</dbReference>
<evidence type="ECO:0000313" key="2">
    <source>
        <dbReference type="EMBL" id="UTT63606.1"/>
    </source>
</evidence>
<sequence length="224" mass="23132">MTAALLLTIVGLAALDSLNPATMVSVILTLLSAPRRPGLTAGAVIMGAALTVFTVGALLFITAGAVAAAIDGLLIGLRFVAFGAAGIALVVAGIRRLRDRPRSPLELPAWFSPATAVPFGVIVTAADLPNAFPYFIAIERLVDADIGIGAGLLVIAGYAVIYCVPCLVLLVVGLVSRERTTEWLRSITRRFTEGSVPRSIVAAVLLMTAGVLVAGAPVIFSWIS</sequence>
<reference evidence="2" key="1">
    <citation type="submission" date="2022-07" db="EMBL/GenBank/DDBJ databases">
        <title>Taxonomic analysis of Microcella humidisoli nov. sp., isolated from riverside soil.</title>
        <authorList>
            <person name="Molina K.M."/>
            <person name="Kim S.B."/>
        </authorList>
    </citation>
    <scope>NUCLEOTIDE SEQUENCE</scope>
    <source>
        <strain evidence="2">MMS21-STM10</strain>
    </source>
</reference>
<feature type="transmembrane region" description="Helical" evidence="1">
    <location>
        <begin position="75"/>
        <end position="95"/>
    </location>
</feature>
<feature type="transmembrane region" description="Helical" evidence="1">
    <location>
        <begin position="196"/>
        <end position="223"/>
    </location>
</feature>
<keyword evidence="1" id="KW-1133">Transmembrane helix</keyword>
<feature type="transmembrane region" description="Helical" evidence="1">
    <location>
        <begin position="6"/>
        <end position="31"/>
    </location>
</feature>
<feature type="transmembrane region" description="Helical" evidence="1">
    <location>
        <begin position="107"/>
        <end position="126"/>
    </location>
</feature>
<feature type="transmembrane region" description="Helical" evidence="1">
    <location>
        <begin position="43"/>
        <end position="69"/>
    </location>
</feature>
<name>A0ABY5G0W1_9MICO</name>
<protein>
    <submittedName>
        <fullName evidence="2">GAP family protein</fullName>
    </submittedName>
</protein>
<proteinExistence type="predicted"/>
<keyword evidence="3" id="KW-1185">Reference proteome</keyword>
<accession>A0ABY5G0W1</accession>
<evidence type="ECO:0000313" key="3">
    <source>
        <dbReference type="Proteomes" id="UP001060039"/>
    </source>
</evidence>
<dbReference type="Proteomes" id="UP001060039">
    <property type="component" value="Chromosome"/>
</dbReference>
<organism evidence="2 3">
    <name type="scientific">Microcella humidisoli</name>
    <dbReference type="NCBI Taxonomy" id="2963406"/>
    <lineage>
        <taxon>Bacteria</taxon>
        <taxon>Bacillati</taxon>
        <taxon>Actinomycetota</taxon>
        <taxon>Actinomycetes</taxon>
        <taxon>Micrococcales</taxon>
        <taxon>Microbacteriaceae</taxon>
        <taxon>Microcella</taxon>
    </lineage>
</organism>
<gene>
    <name evidence="2" type="ORF">NNL39_05765</name>
</gene>
<dbReference type="EMBL" id="CP101497">
    <property type="protein sequence ID" value="UTT63606.1"/>
    <property type="molecule type" value="Genomic_DNA"/>
</dbReference>
<keyword evidence="1" id="KW-0812">Transmembrane</keyword>
<dbReference type="InterPro" id="IPR021315">
    <property type="entry name" value="Gap/Sap"/>
</dbReference>
<evidence type="ECO:0000256" key="1">
    <source>
        <dbReference type="SAM" id="Phobius"/>
    </source>
</evidence>
<keyword evidence="1" id="KW-0472">Membrane</keyword>
<feature type="transmembrane region" description="Helical" evidence="1">
    <location>
        <begin position="146"/>
        <end position="175"/>
    </location>
</feature>
<dbReference type="RefSeq" id="WP_255160738.1">
    <property type="nucleotide sequence ID" value="NZ_CP101497.1"/>
</dbReference>